<protein>
    <submittedName>
        <fullName evidence="2">CHAT domain-containing protein</fullName>
    </submittedName>
</protein>
<dbReference type="Proteomes" id="UP000295674">
    <property type="component" value="Unassembled WGS sequence"/>
</dbReference>
<evidence type="ECO:0000313" key="3">
    <source>
        <dbReference type="Proteomes" id="UP000295674"/>
    </source>
</evidence>
<dbReference type="Pfam" id="PF12770">
    <property type="entry name" value="CHAT"/>
    <property type="match status" value="1"/>
</dbReference>
<reference evidence="2 3" key="1">
    <citation type="submission" date="2019-03" db="EMBL/GenBank/DDBJ databases">
        <title>Draft genome sequences of novel Actinobacteria.</title>
        <authorList>
            <person name="Sahin N."/>
            <person name="Ay H."/>
            <person name="Saygin H."/>
        </authorList>
    </citation>
    <scope>NUCLEOTIDE SEQUENCE [LARGE SCALE GENOMIC DNA]</scope>
    <source>
        <strain evidence="2 3">16K309</strain>
    </source>
</reference>
<proteinExistence type="predicted"/>
<dbReference type="Gene3D" id="1.25.40.10">
    <property type="entry name" value="Tetratricopeptide repeat domain"/>
    <property type="match status" value="1"/>
</dbReference>
<dbReference type="SUPFAM" id="SSF48452">
    <property type="entry name" value="TPR-like"/>
    <property type="match status" value="1"/>
</dbReference>
<gene>
    <name evidence="2" type="ORF">E1181_00525</name>
</gene>
<evidence type="ECO:0000259" key="1">
    <source>
        <dbReference type="Pfam" id="PF12770"/>
    </source>
</evidence>
<dbReference type="InterPro" id="IPR011990">
    <property type="entry name" value="TPR-like_helical_dom_sf"/>
</dbReference>
<dbReference type="InterPro" id="IPR019734">
    <property type="entry name" value="TPR_rpt"/>
</dbReference>
<organism evidence="2 3">
    <name type="scientific">Saccharopolyspora terrae</name>
    <dbReference type="NCBI Taxonomy" id="2530384"/>
    <lineage>
        <taxon>Bacteria</taxon>
        <taxon>Bacillati</taxon>
        <taxon>Actinomycetota</taxon>
        <taxon>Actinomycetes</taxon>
        <taxon>Pseudonocardiales</taxon>
        <taxon>Pseudonocardiaceae</taxon>
        <taxon>Saccharopolyspora</taxon>
    </lineage>
</organism>
<feature type="domain" description="CHAT" evidence="1">
    <location>
        <begin position="628"/>
        <end position="855"/>
    </location>
</feature>
<dbReference type="SMART" id="SM00028">
    <property type="entry name" value="TPR"/>
    <property type="match status" value="4"/>
</dbReference>
<comment type="caution">
    <text evidence="2">The sequence shown here is derived from an EMBL/GenBank/DDBJ whole genome shotgun (WGS) entry which is preliminary data.</text>
</comment>
<dbReference type="OrthoDB" id="9761935at2"/>
<dbReference type="InterPro" id="IPR024983">
    <property type="entry name" value="CHAT_dom"/>
</dbReference>
<name>A0A4R4W655_9PSEU</name>
<sequence>MSAATAVAPPDAAIEAALRWRDEATVAPQDAMRQAERLLSGAAPDGELRVLARHIAALAAVELGRVDEARRHVRLGLSTAQRGGLSKRAAQLQLTLAWIELERGATGASWANLAAAEPHLPAEDRPRATCLRGLLHCQRGHHRDARLRLTSALVHLDGDRRWKANALLGRGLANLYTNRLEEAEQDLADAERIFIADGRGARAAGCRHNRGCVAFRAGDLPRALRLFEQAVAAGLDVTANPEALVDRGEALAAAGLTRHARAVMEQASQRLAATGRQGRLAETRLALAECALRDGDPAAAAEAASAARRLFRGQKRPAWAALASAIVWQAKLRSGQNTRYALSAARRAANACEDFGWRAAAAELRLTAGRTAQLAGLTSVARKLLGRCADLRELAVPPQLRSLGWLAEALLAEQEGNTARLLRACRAGLKAVDGQAAGMAAFEMRVHALGLGDELGAVAVRAALRIGDPQLVLRWTERSRASALHRRALRPPSDPQLNAALVRLRGAVLDAQRAADPKRAMNTVAELEEQVRHQAMLVEGRTDRLRAPAEIGEISAELGDAVLLSLFSENGRLFAVSIVDGEAALHVLGPEASAESQAVRLRHLLARQACGVDSRAAPMFEHGVELAAAELQAQLLAPVLPALKRGRELVVVPTGRLHLLPWAALPACRGNPVTVSPSIRCWLGGAERARAANPAGGKAWIAGPRLDHAEREVRTLHHRGGGWLLTGSAARTDRVLSALDGARVAHLAAHGHFRDDQPLLSCLDLDDGPLYAHDLDGLRRSPTTVVLSACDVGKSAISRGDQLSGLTATLLDRGTATVIASVVPVPDERTVEVMLTLHDRLDAGLPPAAALAEAQAGHGESGFICIGYGGG</sequence>
<dbReference type="EMBL" id="SMKS01000001">
    <property type="protein sequence ID" value="TDD10555.1"/>
    <property type="molecule type" value="Genomic_DNA"/>
</dbReference>
<evidence type="ECO:0000313" key="2">
    <source>
        <dbReference type="EMBL" id="TDD10555.1"/>
    </source>
</evidence>
<accession>A0A4R4W655</accession>
<keyword evidence="3" id="KW-1185">Reference proteome</keyword>
<dbReference type="AlphaFoldDB" id="A0A4R4W655"/>
<dbReference type="RefSeq" id="WP_132671854.1">
    <property type="nucleotide sequence ID" value="NZ_SMKS01000001.1"/>
</dbReference>